<evidence type="ECO:0000313" key="2">
    <source>
        <dbReference type="Proteomes" id="UP000018291"/>
    </source>
</evidence>
<sequence>MHVRLTTGCSWVDAERICGGKVSDTTVRERYSLWVDAGVFKKVAANAVVAYDRIIGLDMSEIAIDGSLFLLRAGSLIRPTTVVNRPRA</sequence>
<dbReference type="AlphaFoldDB" id="R4Z5V3"/>
<dbReference type="EMBL" id="CANL01000025">
    <property type="protein sequence ID" value="CCM64012.1"/>
    <property type="molecule type" value="Genomic_DNA"/>
</dbReference>
<evidence type="ECO:0000313" key="1">
    <source>
        <dbReference type="EMBL" id="CCM64012.1"/>
    </source>
</evidence>
<dbReference type="STRING" id="1229780.BN381_310108"/>
<dbReference type="HOGENOM" id="CLU_2463359_0_0_11"/>
<organism evidence="1 2">
    <name type="scientific">Candidatus Neomicrothrix parvicella RN1</name>
    <dbReference type="NCBI Taxonomy" id="1229780"/>
    <lineage>
        <taxon>Bacteria</taxon>
        <taxon>Bacillati</taxon>
        <taxon>Actinomycetota</taxon>
        <taxon>Acidimicrobiia</taxon>
        <taxon>Acidimicrobiales</taxon>
        <taxon>Microthrixaceae</taxon>
        <taxon>Candidatus Neomicrothrix</taxon>
    </lineage>
</organism>
<accession>R4Z5V3</accession>
<keyword evidence="2" id="KW-1185">Reference proteome</keyword>
<gene>
    <name evidence="1" type="ORF">BN381_310108</name>
</gene>
<proteinExistence type="predicted"/>
<comment type="caution">
    <text evidence="1">The sequence shown here is derived from an EMBL/GenBank/DDBJ whole genome shotgun (WGS) entry which is preliminary data.</text>
</comment>
<reference evidence="1 2" key="1">
    <citation type="journal article" date="2013" name="ISME J.">
        <title>Metabolic model for the filamentous 'Candidatus Microthrix parvicella' based on genomic and metagenomic analyses.</title>
        <authorList>
            <person name="Jon McIlroy S."/>
            <person name="Kristiansen R."/>
            <person name="Albertsen M."/>
            <person name="Michael Karst S."/>
            <person name="Rossetti S."/>
            <person name="Lund Nielsen J."/>
            <person name="Tandoi V."/>
            <person name="James Seviour R."/>
            <person name="Nielsen P.H."/>
        </authorList>
    </citation>
    <scope>NUCLEOTIDE SEQUENCE [LARGE SCALE GENOMIC DNA]</scope>
    <source>
        <strain evidence="1 2">RN1</strain>
    </source>
</reference>
<protein>
    <submittedName>
        <fullName evidence="1">Uncharacterized protein</fullName>
    </submittedName>
</protein>
<dbReference type="Proteomes" id="UP000018291">
    <property type="component" value="Unassembled WGS sequence"/>
</dbReference>
<name>R4Z5V3_9ACTN</name>